<sequence length="196" mass="21608">MDTSFLGEYPELVQGSLLMKKLPFLKLVVFDVDGVLTDGGLYYGADGELIKRFNVKDGVALKLLPKWGVNVAVITAKDSAPLRKRMSDLGVKHVYYGCHDKAAAFDELMALLSLEPEQVAYVGDDVIDLQVMPKVGISICPQDAHVLLQRHCHIKLKHGAGQAVAREVADLVLASRMKLETAYELASRPEFEKKDV</sequence>
<dbReference type="CDD" id="cd01630">
    <property type="entry name" value="HAD_KDO-like"/>
    <property type="match status" value="1"/>
</dbReference>
<keyword evidence="6 7" id="KW-0460">Magnesium</keyword>
<evidence type="ECO:0000313" key="9">
    <source>
        <dbReference type="Proteomes" id="UP001597059"/>
    </source>
</evidence>
<dbReference type="SFLD" id="SFLDG01138">
    <property type="entry name" value="C1.6.2:_Deoxy-d-mannose-octulo"/>
    <property type="match status" value="1"/>
</dbReference>
<dbReference type="EMBL" id="JBHTMN010000003">
    <property type="protein sequence ID" value="MFD1382165.1"/>
    <property type="molecule type" value="Genomic_DNA"/>
</dbReference>
<evidence type="ECO:0000313" key="8">
    <source>
        <dbReference type="EMBL" id="MFD1382165.1"/>
    </source>
</evidence>
<dbReference type="Gene3D" id="3.40.50.1000">
    <property type="entry name" value="HAD superfamily/HAD-like"/>
    <property type="match status" value="1"/>
</dbReference>
<dbReference type="Proteomes" id="UP001597059">
    <property type="component" value="Unassembled WGS sequence"/>
</dbReference>
<evidence type="ECO:0000256" key="4">
    <source>
        <dbReference type="ARBA" id="ARBA00022723"/>
    </source>
</evidence>
<dbReference type="InterPro" id="IPR006549">
    <property type="entry name" value="HAD-SF_hydro_IIIA"/>
</dbReference>
<dbReference type="NCBIfam" id="TIGR01662">
    <property type="entry name" value="HAD-SF-IIIA"/>
    <property type="match status" value="1"/>
</dbReference>
<evidence type="ECO:0000256" key="1">
    <source>
        <dbReference type="ARBA" id="ARBA00001946"/>
    </source>
</evidence>
<dbReference type="PIRSF" id="PIRSF006118">
    <property type="entry name" value="KDO8-P_Ptase"/>
    <property type="match status" value="1"/>
</dbReference>
<evidence type="ECO:0000256" key="5">
    <source>
        <dbReference type="ARBA" id="ARBA00022801"/>
    </source>
</evidence>
<evidence type="ECO:0000256" key="3">
    <source>
        <dbReference type="ARBA" id="ARBA00011881"/>
    </source>
</evidence>
<organism evidence="8 9">
    <name type="scientific">Rhodanobacter aciditrophus</name>
    <dbReference type="NCBI Taxonomy" id="1623218"/>
    <lineage>
        <taxon>Bacteria</taxon>
        <taxon>Pseudomonadati</taxon>
        <taxon>Pseudomonadota</taxon>
        <taxon>Gammaproteobacteria</taxon>
        <taxon>Lysobacterales</taxon>
        <taxon>Rhodanobacteraceae</taxon>
        <taxon>Rhodanobacter</taxon>
    </lineage>
</organism>
<reference evidence="9" key="1">
    <citation type="journal article" date="2019" name="Int. J. Syst. Evol. Microbiol.">
        <title>The Global Catalogue of Microorganisms (GCM) 10K type strain sequencing project: providing services to taxonomists for standard genome sequencing and annotation.</title>
        <authorList>
            <consortium name="The Broad Institute Genomics Platform"/>
            <consortium name="The Broad Institute Genome Sequencing Center for Infectious Disease"/>
            <person name="Wu L."/>
            <person name="Ma J."/>
        </authorList>
    </citation>
    <scope>NUCLEOTIDE SEQUENCE [LARGE SCALE GENOMIC DNA]</scope>
    <source>
        <strain evidence="9">JCM 30774</strain>
    </source>
</reference>
<gene>
    <name evidence="8" type="ORF">ACFQ45_02220</name>
</gene>
<dbReference type="PANTHER" id="PTHR21485:SF3">
    <property type="entry name" value="N-ACYLNEURAMINATE CYTIDYLYLTRANSFERASE"/>
    <property type="match status" value="1"/>
</dbReference>
<comment type="subunit">
    <text evidence="3 7">Homotetramer.</text>
</comment>
<keyword evidence="9" id="KW-1185">Reference proteome</keyword>
<dbReference type="SUPFAM" id="SSF56784">
    <property type="entry name" value="HAD-like"/>
    <property type="match status" value="1"/>
</dbReference>
<evidence type="ECO:0000256" key="6">
    <source>
        <dbReference type="ARBA" id="ARBA00022842"/>
    </source>
</evidence>
<dbReference type="InterPro" id="IPR036412">
    <property type="entry name" value="HAD-like_sf"/>
</dbReference>
<dbReference type="SFLD" id="SFLDG01136">
    <property type="entry name" value="C1.6:_Phosphoserine_Phosphatas"/>
    <property type="match status" value="1"/>
</dbReference>
<dbReference type="NCBIfam" id="TIGR01670">
    <property type="entry name" value="KdsC-phosphatas"/>
    <property type="match status" value="1"/>
</dbReference>
<accession>A0ABW4B0M5</accession>
<dbReference type="PANTHER" id="PTHR21485">
    <property type="entry name" value="HAD SUPERFAMILY MEMBERS CMAS AND KDSC"/>
    <property type="match status" value="1"/>
</dbReference>
<comment type="caution">
    <text evidence="8">The sequence shown here is derived from an EMBL/GenBank/DDBJ whole genome shotgun (WGS) entry which is preliminary data.</text>
</comment>
<name>A0ABW4B0M5_9GAMM</name>
<protein>
    <recommendedName>
        <fullName evidence="7">3-deoxy-D-manno-octulosonate 8-phosphate phosphatase KdsC</fullName>
        <ecNumber evidence="7">3.1.3.45</ecNumber>
    </recommendedName>
    <alternativeName>
        <fullName evidence="7">KDO 8-P phosphatase</fullName>
    </alternativeName>
</protein>
<proteinExistence type="inferred from homology"/>
<keyword evidence="7" id="KW-0448">Lipopolysaccharide biosynthesis</keyword>
<evidence type="ECO:0000256" key="2">
    <source>
        <dbReference type="ARBA" id="ARBA00005893"/>
    </source>
</evidence>
<dbReference type="InterPro" id="IPR023214">
    <property type="entry name" value="HAD_sf"/>
</dbReference>
<dbReference type="InterPro" id="IPR010023">
    <property type="entry name" value="KdsC_fam"/>
</dbReference>
<dbReference type="InterPro" id="IPR050793">
    <property type="entry name" value="CMP-NeuNAc_synthase"/>
</dbReference>
<dbReference type="SFLD" id="SFLDS00003">
    <property type="entry name" value="Haloacid_Dehalogenase"/>
    <property type="match status" value="1"/>
</dbReference>
<comment type="function">
    <text evidence="7">Catalyzes the hydrolysis of 3-deoxy-D-manno-octulosonate 8-phosphate (KDO 8-P) to 3-deoxy-D-manno-octulosonate (KDO) and inorganic phosphate.</text>
</comment>
<comment type="cofactor">
    <cofactor evidence="1 7">
        <name>Mg(2+)</name>
        <dbReference type="ChEBI" id="CHEBI:18420"/>
    </cofactor>
</comment>
<dbReference type="EC" id="3.1.3.45" evidence="7"/>
<keyword evidence="5 7" id="KW-0378">Hydrolase</keyword>
<dbReference type="Pfam" id="PF08282">
    <property type="entry name" value="Hydrolase_3"/>
    <property type="match status" value="1"/>
</dbReference>
<evidence type="ECO:0000256" key="7">
    <source>
        <dbReference type="PIRNR" id="PIRNR006118"/>
    </source>
</evidence>
<keyword evidence="4 7" id="KW-0479">Metal-binding</keyword>
<comment type="catalytic activity">
    <reaction evidence="7">
        <text>3-deoxy-alpha-D-manno-2-octulosonate-8-phosphate + H2O = 3-deoxy-alpha-D-manno-oct-2-ulosonate + phosphate</text>
        <dbReference type="Rhea" id="RHEA:11500"/>
        <dbReference type="ChEBI" id="CHEBI:15377"/>
        <dbReference type="ChEBI" id="CHEBI:43474"/>
        <dbReference type="ChEBI" id="CHEBI:85985"/>
        <dbReference type="ChEBI" id="CHEBI:85986"/>
        <dbReference type="EC" id="3.1.3.45"/>
    </reaction>
</comment>
<dbReference type="RefSeq" id="WP_377364873.1">
    <property type="nucleotide sequence ID" value="NZ_JBHTMN010000003.1"/>
</dbReference>
<comment type="similarity">
    <text evidence="2 7">Belongs to the KdsC family.</text>
</comment>